<dbReference type="Proteomes" id="UP000786387">
    <property type="component" value="Unassembled WGS sequence"/>
</dbReference>
<dbReference type="Pfam" id="PF00072">
    <property type="entry name" value="Response_reg"/>
    <property type="match status" value="1"/>
</dbReference>
<evidence type="ECO:0000259" key="3">
    <source>
        <dbReference type="PROSITE" id="PS50110"/>
    </source>
</evidence>
<dbReference type="SMART" id="SM00448">
    <property type="entry name" value="REC"/>
    <property type="match status" value="1"/>
</dbReference>
<feature type="domain" description="Response regulatory" evidence="3">
    <location>
        <begin position="8"/>
        <end position="118"/>
    </location>
</feature>
<evidence type="ECO:0000313" key="4">
    <source>
        <dbReference type="EMBL" id="MBA1274014.1"/>
    </source>
</evidence>
<dbReference type="InterPro" id="IPR001789">
    <property type="entry name" value="Sig_transdc_resp-reg_receiver"/>
</dbReference>
<dbReference type="SUPFAM" id="SSF52172">
    <property type="entry name" value="CheY-like"/>
    <property type="match status" value="1"/>
</dbReference>
<evidence type="ECO:0000313" key="5">
    <source>
        <dbReference type="Proteomes" id="UP000786387"/>
    </source>
</evidence>
<evidence type="ECO:0000256" key="1">
    <source>
        <dbReference type="ARBA" id="ARBA00022553"/>
    </source>
</evidence>
<proteinExistence type="predicted"/>
<dbReference type="PANTHER" id="PTHR44591:SF20">
    <property type="entry name" value="PROTEIN PILH"/>
    <property type="match status" value="1"/>
</dbReference>
<name>A0ABR5Z1K1_9GAMM</name>
<gene>
    <name evidence="4" type="ORF">G7026_11675</name>
</gene>
<organism evidence="4 5">
    <name type="scientific">Stutzerimonas azotifigens</name>
    <dbReference type="NCBI Taxonomy" id="291995"/>
    <lineage>
        <taxon>Bacteria</taxon>
        <taxon>Pseudomonadati</taxon>
        <taxon>Pseudomonadota</taxon>
        <taxon>Gammaproteobacteria</taxon>
        <taxon>Pseudomonadales</taxon>
        <taxon>Pseudomonadaceae</taxon>
        <taxon>Stutzerimonas</taxon>
    </lineage>
</organism>
<feature type="modified residue" description="4-aspartylphosphate" evidence="2">
    <location>
        <position position="58"/>
    </location>
</feature>
<keyword evidence="1 2" id="KW-0597">Phosphoprotein</keyword>
<comment type="caution">
    <text evidence="4">The sequence shown here is derived from an EMBL/GenBank/DDBJ whole genome shotgun (WGS) entry which is preliminary data.</text>
</comment>
<evidence type="ECO:0000256" key="2">
    <source>
        <dbReference type="PROSITE-ProRule" id="PRU00169"/>
    </source>
</evidence>
<accession>A0ABR5Z1K1</accession>
<protein>
    <submittedName>
        <fullName evidence="4">Response regulator</fullName>
    </submittedName>
</protein>
<reference evidence="4 5" key="1">
    <citation type="submission" date="2020-02" db="EMBL/GenBank/DDBJ databases">
        <title>Synteny-based analysis reveals conserved mechanism for high triclosan tolerance in Pseudomonas, as well as instances of horizontal transfer.</title>
        <authorList>
            <person name="Mcfarland A.G."/>
            <person name="Bertucci H.K."/>
            <person name="Litmann E."/>
            <person name="Shen J."/>
            <person name="Huttenhower C."/>
            <person name="Hartmann E.M."/>
        </authorList>
    </citation>
    <scope>NUCLEOTIDE SEQUENCE [LARGE SCALE GENOMIC DNA]</scope>
    <source>
        <strain evidence="4 5">115A1</strain>
    </source>
</reference>
<dbReference type="PANTHER" id="PTHR44591">
    <property type="entry name" value="STRESS RESPONSE REGULATOR PROTEIN 1"/>
    <property type="match status" value="1"/>
</dbReference>
<dbReference type="EMBL" id="JAAMRF010000005">
    <property type="protein sequence ID" value="MBA1274014.1"/>
    <property type="molecule type" value="Genomic_DNA"/>
</dbReference>
<dbReference type="PROSITE" id="PS50110">
    <property type="entry name" value="RESPONSE_REGULATORY"/>
    <property type="match status" value="1"/>
</dbReference>
<dbReference type="RefSeq" id="WP_181070923.1">
    <property type="nucleotide sequence ID" value="NZ_JAAMRF010000005.1"/>
</dbReference>
<sequence length="128" mass="13825">MTEFAGIRVLVVEDEGAIAMMIEDMLEELGCDVVASVARLAAACDMARTVEIDLAMLDVNLAGQLVFPVAEILRDRNIPFLFSTGYGASGIPSEFDGGQILRKPFSESDLREGIALTLKRCSRAPETT</sequence>
<keyword evidence="5" id="KW-1185">Reference proteome</keyword>
<dbReference type="InterPro" id="IPR011006">
    <property type="entry name" value="CheY-like_superfamily"/>
</dbReference>
<dbReference type="InterPro" id="IPR050595">
    <property type="entry name" value="Bact_response_regulator"/>
</dbReference>
<dbReference type="Gene3D" id="3.40.50.2300">
    <property type="match status" value="1"/>
</dbReference>